<dbReference type="InterPro" id="IPR009542">
    <property type="entry name" value="Spc1/SPCS1"/>
</dbReference>
<dbReference type="PANTHER" id="PTHR13202:SF0">
    <property type="entry name" value="SIGNAL PEPTIDASE COMPLEX SUBUNIT 1"/>
    <property type="match status" value="1"/>
</dbReference>
<keyword evidence="5" id="KW-0256">Endoplasmic reticulum</keyword>
<dbReference type="GeneID" id="88175377"/>
<keyword evidence="4 9" id="KW-0812">Transmembrane</keyword>
<evidence type="ECO:0000256" key="7">
    <source>
        <dbReference type="ARBA" id="ARBA00023136"/>
    </source>
</evidence>
<dbReference type="KEGG" id="asau:88175377"/>
<evidence type="ECO:0000256" key="1">
    <source>
        <dbReference type="ARBA" id="ARBA00004477"/>
    </source>
</evidence>
<accession>A0AAX4HFD1</accession>
<evidence type="ECO:0000313" key="10">
    <source>
        <dbReference type="EMBL" id="WPK26947.1"/>
    </source>
</evidence>
<keyword evidence="6 9" id="KW-1133">Transmembrane helix</keyword>
<sequence length="88" mass="9472">MDSLATSVAAIFEFPIDFAGQKKAHDLLSRCLSLGVLASIVAGIFTNSIHALVYTFAASLVITFVAVVPAWPAFKQNPQSFLPVKYDL</sequence>
<name>A0AAX4HFD1_9ASCO</name>
<evidence type="ECO:0000256" key="8">
    <source>
        <dbReference type="ARBA" id="ARBA00045204"/>
    </source>
</evidence>
<proteinExistence type="inferred from homology"/>
<evidence type="ECO:0000256" key="6">
    <source>
        <dbReference type="ARBA" id="ARBA00022989"/>
    </source>
</evidence>
<feature type="transmembrane region" description="Helical" evidence="9">
    <location>
        <begin position="27"/>
        <end position="45"/>
    </location>
</feature>
<comment type="subcellular location">
    <subcellularLocation>
        <location evidence="1">Endoplasmic reticulum membrane</location>
        <topology evidence="1">Multi-pass membrane protein</topology>
    </subcellularLocation>
</comment>
<evidence type="ECO:0000256" key="4">
    <source>
        <dbReference type="ARBA" id="ARBA00022692"/>
    </source>
</evidence>
<evidence type="ECO:0000256" key="9">
    <source>
        <dbReference type="SAM" id="Phobius"/>
    </source>
</evidence>
<dbReference type="GO" id="GO:0045047">
    <property type="term" value="P:protein targeting to ER"/>
    <property type="evidence" value="ECO:0007669"/>
    <property type="project" value="TreeGrafter"/>
</dbReference>
<evidence type="ECO:0000256" key="3">
    <source>
        <dbReference type="ARBA" id="ARBA00017059"/>
    </source>
</evidence>
<dbReference type="EMBL" id="CP138898">
    <property type="protein sequence ID" value="WPK26947.1"/>
    <property type="molecule type" value="Genomic_DNA"/>
</dbReference>
<evidence type="ECO:0000256" key="5">
    <source>
        <dbReference type="ARBA" id="ARBA00022824"/>
    </source>
</evidence>
<protein>
    <recommendedName>
        <fullName evidence="3">Signal peptidase complex subunit 1</fullName>
    </recommendedName>
</protein>
<reference evidence="10 11" key="1">
    <citation type="submission" date="2023-10" db="EMBL/GenBank/DDBJ databases">
        <title>Draft Genome Sequence of Candida saopaulonensis from a very Premature Infant with Sepsis.</title>
        <authorList>
            <person name="Ning Y."/>
            <person name="Dai R."/>
            <person name="Xiao M."/>
            <person name="Xu Y."/>
            <person name="Yan Q."/>
            <person name="Zhang L."/>
        </authorList>
    </citation>
    <scope>NUCLEOTIDE SEQUENCE [LARGE SCALE GENOMIC DNA]</scope>
    <source>
        <strain evidence="10 11">19XY460</strain>
    </source>
</reference>
<feature type="transmembrane region" description="Helical" evidence="9">
    <location>
        <begin position="51"/>
        <end position="71"/>
    </location>
</feature>
<dbReference type="Pfam" id="PF06645">
    <property type="entry name" value="SPC12"/>
    <property type="match status" value="1"/>
</dbReference>
<keyword evidence="7 9" id="KW-0472">Membrane</keyword>
<comment type="function">
    <text evidence="8">Component of the signal peptidase complex (SPC) which catalyzes the cleavage of N-terminal signal sequences from nascent proteins as they are translocated into the lumen of the endoplasmic reticulum. Dispensable for SPC enzymatic activity.</text>
</comment>
<organism evidence="10 11">
    <name type="scientific">Australozyma saopauloensis</name>
    <dbReference type="NCBI Taxonomy" id="291208"/>
    <lineage>
        <taxon>Eukaryota</taxon>
        <taxon>Fungi</taxon>
        <taxon>Dikarya</taxon>
        <taxon>Ascomycota</taxon>
        <taxon>Saccharomycotina</taxon>
        <taxon>Pichiomycetes</taxon>
        <taxon>Metschnikowiaceae</taxon>
        <taxon>Australozyma</taxon>
    </lineage>
</organism>
<gene>
    <name evidence="10" type="ORF">PUMCH_004316</name>
</gene>
<keyword evidence="11" id="KW-1185">Reference proteome</keyword>
<dbReference type="PANTHER" id="PTHR13202">
    <property type="entry name" value="MICROSOMAL SIGNAL PEPTIDASE 12 KDA SUBUNIT"/>
    <property type="match status" value="1"/>
</dbReference>
<dbReference type="Proteomes" id="UP001338582">
    <property type="component" value="Chromosome 5"/>
</dbReference>
<evidence type="ECO:0000256" key="2">
    <source>
        <dbReference type="ARBA" id="ARBA00005245"/>
    </source>
</evidence>
<dbReference type="AlphaFoldDB" id="A0AAX4HFD1"/>
<comment type="similarity">
    <text evidence="2">Belongs to the SPCS1 family.</text>
</comment>
<dbReference type="GO" id="GO:0005787">
    <property type="term" value="C:signal peptidase complex"/>
    <property type="evidence" value="ECO:0007669"/>
    <property type="project" value="InterPro"/>
</dbReference>
<dbReference type="RefSeq" id="XP_062879326.1">
    <property type="nucleotide sequence ID" value="XM_063023256.1"/>
</dbReference>
<evidence type="ECO:0000313" key="11">
    <source>
        <dbReference type="Proteomes" id="UP001338582"/>
    </source>
</evidence>
<dbReference type="GO" id="GO:0006465">
    <property type="term" value="P:signal peptide processing"/>
    <property type="evidence" value="ECO:0007669"/>
    <property type="project" value="InterPro"/>
</dbReference>